<comment type="caution">
    <text evidence="4">The sequence shown here is derived from an EMBL/GenBank/DDBJ whole genome shotgun (WGS) entry which is preliminary data.</text>
</comment>
<feature type="domain" description="Glycosyl hydrolase family 13 catalytic" evidence="3">
    <location>
        <begin position="142"/>
        <end position="507"/>
    </location>
</feature>
<sequence>MILETFEHRAVSPFVNQKENGKVEVTFKIGKNKLKSAKVYYGDALGLYIDGKWFCKEGEFKKKGEGTHGEYWSVEMDHFTKRYRYGILLETLEGDEYLIGEVGLIDGKDQINQEGNGFTFNYWNDANNLNTPEWYKSINWFQIFPDRFNKVGNDNEKFAKWENLNPKSHELYGGNIKGIIAKLEYIKSLGFSGIYLTPIFESDTSHRYNTKDYYKIDPVLGKEEDFQELINKAHKLGLRVMLDAVYNHIGSLSDIWQDVLKNKENSRYKEWFWINDFSNLKQPNEYKEGEFQKTYPYETFSFVSEMPRLNWNNPEVTDYLLDATKKWTNMGIDGWRLDVSFIPSYDFWRKFKNCVTHINPSIVIIGEVWWDSINYLRGDMWHGVMNYPLRKIIIEYVNSEKALNDKKRFIFRFNEISYLYTPEQQWGMFNLISSHDILRAITLFENDVEKFKLAAEMLFIMPGSTSTYYGEEIGLEGKHDPDNRKPMPWGIIRHDFKDFYREQNALKEKLTKRTSIFNRYFAKLIKGKIVIENGVDEFIFDKRLENYDALIK</sequence>
<dbReference type="PANTHER" id="PTHR10357:SF210">
    <property type="entry name" value="MALTODEXTRIN GLUCOSIDASE"/>
    <property type="match status" value="1"/>
</dbReference>
<dbReference type="RefSeq" id="WP_131613192.1">
    <property type="nucleotide sequence ID" value="NZ_PSZP01000004.1"/>
</dbReference>
<dbReference type="SMART" id="SM00642">
    <property type="entry name" value="Aamy"/>
    <property type="match status" value="1"/>
</dbReference>
<reference evidence="4 5" key="1">
    <citation type="submission" date="2018-02" db="EMBL/GenBank/DDBJ databases">
        <title>Mycoplasma marinum and Mycoplasma todarodis sp. nov., moderately halophilic and psychrotolerant mycoplasmas isolated from cephalopods.</title>
        <authorList>
            <person name="Viver T."/>
        </authorList>
    </citation>
    <scope>NUCLEOTIDE SEQUENCE [LARGE SCALE GENOMIC DNA]</scope>
    <source>
        <strain evidence="4 5">5H</strain>
    </source>
</reference>
<keyword evidence="1" id="KW-0378">Hydrolase</keyword>
<dbReference type="CDD" id="cd02857">
    <property type="entry name" value="E_set_CDase_PDE_N"/>
    <property type="match status" value="1"/>
</dbReference>
<evidence type="ECO:0000313" key="5">
    <source>
        <dbReference type="Proteomes" id="UP000291072"/>
    </source>
</evidence>
<dbReference type="EMBL" id="PSZP01000004">
    <property type="protein sequence ID" value="TCG11663.1"/>
    <property type="molecule type" value="Genomic_DNA"/>
</dbReference>
<dbReference type="Proteomes" id="UP000291072">
    <property type="component" value="Unassembled WGS sequence"/>
</dbReference>
<evidence type="ECO:0000259" key="3">
    <source>
        <dbReference type="SMART" id="SM00642"/>
    </source>
</evidence>
<evidence type="ECO:0000256" key="2">
    <source>
        <dbReference type="ARBA" id="ARBA00023295"/>
    </source>
</evidence>
<dbReference type="CDD" id="cd11338">
    <property type="entry name" value="AmyAc_CMD"/>
    <property type="match status" value="1"/>
</dbReference>
<dbReference type="Pfam" id="PF00128">
    <property type="entry name" value="Alpha-amylase"/>
    <property type="match status" value="1"/>
</dbReference>
<dbReference type="Gene3D" id="2.60.40.10">
    <property type="entry name" value="Immunoglobulins"/>
    <property type="match status" value="1"/>
</dbReference>
<dbReference type="InterPro" id="IPR013783">
    <property type="entry name" value="Ig-like_fold"/>
</dbReference>
<dbReference type="OrthoDB" id="9805159at2"/>
<dbReference type="GO" id="GO:0004553">
    <property type="term" value="F:hydrolase activity, hydrolyzing O-glycosyl compounds"/>
    <property type="evidence" value="ECO:0007669"/>
    <property type="project" value="InterPro"/>
</dbReference>
<protein>
    <recommendedName>
        <fullName evidence="3">Glycosyl hydrolase family 13 catalytic domain-containing protein</fullName>
    </recommendedName>
</protein>
<gene>
    <name evidence="4" type="ORF">C4B25_00950</name>
</gene>
<dbReference type="Pfam" id="PF02903">
    <property type="entry name" value="Alpha-amylase_N"/>
    <property type="match status" value="1"/>
</dbReference>
<dbReference type="InterPro" id="IPR045857">
    <property type="entry name" value="O16G_dom_2"/>
</dbReference>
<dbReference type="AlphaFoldDB" id="A0A4R0XLV1"/>
<dbReference type="SUPFAM" id="SSF81296">
    <property type="entry name" value="E set domains"/>
    <property type="match status" value="1"/>
</dbReference>
<dbReference type="InterPro" id="IPR006047">
    <property type="entry name" value="GH13_cat_dom"/>
</dbReference>
<keyword evidence="2" id="KW-0326">Glycosidase</keyword>
<dbReference type="Gene3D" id="3.20.20.80">
    <property type="entry name" value="Glycosidases"/>
    <property type="match status" value="1"/>
</dbReference>
<dbReference type="SUPFAM" id="SSF51445">
    <property type="entry name" value="(Trans)glycosidases"/>
    <property type="match status" value="1"/>
</dbReference>
<organism evidence="4 5">
    <name type="scientific">Mycoplasma todarodis</name>
    <dbReference type="NCBI Taxonomy" id="1937191"/>
    <lineage>
        <taxon>Bacteria</taxon>
        <taxon>Bacillati</taxon>
        <taxon>Mycoplasmatota</taxon>
        <taxon>Mollicutes</taxon>
        <taxon>Mycoplasmataceae</taxon>
        <taxon>Mycoplasma</taxon>
    </lineage>
</organism>
<dbReference type="InterPro" id="IPR017853">
    <property type="entry name" value="GH"/>
</dbReference>
<dbReference type="Gene3D" id="3.90.400.10">
    <property type="entry name" value="Oligo-1,6-glucosidase, Domain 2"/>
    <property type="match status" value="1"/>
</dbReference>
<dbReference type="InterPro" id="IPR014756">
    <property type="entry name" value="Ig_E-set"/>
</dbReference>
<dbReference type="InterPro" id="IPR004185">
    <property type="entry name" value="Glyco_hydro_13_lg-like_dom"/>
</dbReference>
<proteinExistence type="predicted"/>
<evidence type="ECO:0000256" key="1">
    <source>
        <dbReference type="ARBA" id="ARBA00022801"/>
    </source>
</evidence>
<name>A0A4R0XLV1_9MOLU</name>
<dbReference type="PANTHER" id="PTHR10357">
    <property type="entry name" value="ALPHA-AMYLASE FAMILY MEMBER"/>
    <property type="match status" value="1"/>
</dbReference>
<keyword evidence="5" id="KW-1185">Reference proteome</keyword>
<accession>A0A4R0XLV1</accession>
<evidence type="ECO:0000313" key="4">
    <source>
        <dbReference type="EMBL" id="TCG11663.1"/>
    </source>
</evidence>
<dbReference type="GO" id="GO:0005975">
    <property type="term" value="P:carbohydrate metabolic process"/>
    <property type="evidence" value="ECO:0007669"/>
    <property type="project" value="InterPro"/>
</dbReference>